<keyword evidence="4" id="KW-1185">Reference proteome</keyword>
<dbReference type="OrthoDB" id="1011633at2"/>
<dbReference type="EMBL" id="QENY01000023">
    <property type="protein sequence ID" value="PVX48815.1"/>
    <property type="molecule type" value="Genomic_DNA"/>
</dbReference>
<reference evidence="3 4" key="1">
    <citation type="submission" date="2018-05" db="EMBL/GenBank/DDBJ databases">
        <title>Genomic Encyclopedia of Type Strains, Phase IV (KMG-IV): sequencing the most valuable type-strain genomes for metagenomic binning, comparative biology and taxonomic classification.</title>
        <authorList>
            <person name="Goeker M."/>
        </authorList>
    </citation>
    <scope>NUCLEOTIDE SEQUENCE [LARGE SCALE GENOMIC DNA]</scope>
    <source>
        <strain evidence="3 4">DSM 100333</strain>
    </source>
</reference>
<feature type="chain" id="PRO_5015537888" evidence="1">
    <location>
        <begin position="23"/>
        <end position="212"/>
    </location>
</feature>
<name>A0A2U0TYY4_9BACT</name>
<dbReference type="InterPro" id="IPR025665">
    <property type="entry name" value="Beta-barrel_OMP_2"/>
</dbReference>
<feature type="domain" description="Outer membrane protein beta-barrel" evidence="2">
    <location>
        <begin position="20"/>
        <end position="179"/>
    </location>
</feature>
<evidence type="ECO:0000313" key="3">
    <source>
        <dbReference type="EMBL" id="PVX48815.1"/>
    </source>
</evidence>
<organism evidence="3 4">
    <name type="scientific">Hallella colorans</name>
    <dbReference type="NCBI Taxonomy" id="1703337"/>
    <lineage>
        <taxon>Bacteria</taxon>
        <taxon>Pseudomonadati</taxon>
        <taxon>Bacteroidota</taxon>
        <taxon>Bacteroidia</taxon>
        <taxon>Bacteroidales</taxon>
        <taxon>Prevotellaceae</taxon>
        <taxon>Hallella</taxon>
    </lineage>
</organism>
<dbReference type="Proteomes" id="UP000245870">
    <property type="component" value="Unassembled WGS sequence"/>
</dbReference>
<comment type="caution">
    <text evidence="3">The sequence shown here is derived from an EMBL/GenBank/DDBJ whole genome shotgun (WGS) entry which is preliminary data.</text>
</comment>
<dbReference type="RefSeq" id="WP_116617272.1">
    <property type="nucleotide sequence ID" value="NZ_QENY01000023.1"/>
</dbReference>
<gene>
    <name evidence="3" type="ORF">C7379_1239</name>
</gene>
<keyword evidence="1" id="KW-0732">Signal</keyword>
<evidence type="ECO:0000313" key="4">
    <source>
        <dbReference type="Proteomes" id="UP000245870"/>
    </source>
</evidence>
<sequence length="212" mass="23132">MKKLSITLFFLIALLFSNQANAQVKFGVKGGVNVSKISFSESTFSSKNRTGFFIGPTVKFTLPIVGLGLDASALFDQRTTEIASGSAANGETTVKQRSVVLPINLRYGWGLSSLANVFVFAGPEFAFNVGDSNFEWTDAKTYKNVFQLKKSTTNINLGAGFTLFDHLQITGNYNVAIGKTGEIKMHKLDQQVADAIDTGHTNTWQLSATYFF</sequence>
<dbReference type="Pfam" id="PF13568">
    <property type="entry name" value="OMP_b-brl_2"/>
    <property type="match status" value="1"/>
</dbReference>
<dbReference type="AlphaFoldDB" id="A0A2U0TYY4"/>
<protein>
    <submittedName>
        <fullName evidence="3">Outer membrane protein with beta-barrel domain</fullName>
    </submittedName>
</protein>
<evidence type="ECO:0000256" key="1">
    <source>
        <dbReference type="SAM" id="SignalP"/>
    </source>
</evidence>
<proteinExistence type="predicted"/>
<feature type="signal peptide" evidence="1">
    <location>
        <begin position="1"/>
        <end position="22"/>
    </location>
</feature>
<accession>A0A2U0TYY4</accession>
<evidence type="ECO:0000259" key="2">
    <source>
        <dbReference type="Pfam" id="PF13568"/>
    </source>
</evidence>